<evidence type="ECO:0000256" key="8">
    <source>
        <dbReference type="RuleBase" id="RU000673"/>
    </source>
</evidence>
<dbReference type="PANTHER" id="PTHR17224:SF1">
    <property type="entry name" value="PEPTIDYL-TRNA HYDROLASE"/>
    <property type="match status" value="1"/>
</dbReference>
<organism evidence="10">
    <name type="scientific">Caulobacter sp. (strain K31)</name>
    <dbReference type="NCBI Taxonomy" id="366602"/>
    <lineage>
        <taxon>Bacteria</taxon>
        <taxon>Pseudomonadati</taxon>
        <taxon>Pseudomonadota</taxon>
        <taxon>Alphaproteobacteria</taxon>
        <taxon>Caulobacterales</taxon>
        <taxon>Caulobacteraceae</taxon>
        <taxon>Caulobacter</taxon>
    </lineage>
</organism>
<feature type="active site" description="Proton acceptor" evidence="7">
    <location>
        <position position="21"/>
    </location>
</feature>
<feature type="site" description="Discriminates between blocked and unblocked aminoacyl-tRNA" evidence="7">
    <location>
        <position position="11"/>
    </location>
</feature>
<dbReference type="InterPro" id="IPR036416">
    <property type="entry name" value="Pept_tRNA_hydro_sf"/>
</dbReference>
<comment type="subcellular location">
    <subcellularLocation>
        <location evidence="7">Cytoplasm</location>
    </subcellularLocation>
</comment>
<evidence type="ECO:0000256" key="7">
    <source>
        <dbReference type="HAMAP-Rule" id="MF_00083"/>
    </source>
</evidence>
<feature type="binding site" evidence="7">
    <location>
        <position position="16"/>
    </location>
    <ligand>
        <name>tRNA</name>
        <dbReference type="ChEBI" id="CHEBI:17843"/>
    </ligand>
</feature>
<dbReference type="InterPro" id="IPR018171">
    <property type="entry name" value="Pept_tRNA_hydro_CS"/>
</dbReference>
<dbReference type="SUPFAM" id="SSF53178">
    <property type="entry name" value="Peptidyl-tRNA hydrolase-like"/>
    <property type="match status" value="1"/>
</dbReference>
<comment type="subunit">
    <text evidence="7">Monomer.</text>
</comment>
<feature type="binding site" evidence="7">
    <location>
        <position position="118"/>
    </location>
    <ligand>
        <name>tRNA</name>
        <dbReference type="ChEBI" id="CHEBI:17843"/>
    </ligand>
</feature>
<dbReference type="GO" id="GO:0006515">
    <property type="term" value="P:protein quality control for misfolded or incompletely synthesized proteins"/>
    <property type="evidence" value="ECO:0007669"/>
    <property type="project" value="UniProtKB-UniRule"/>
</dbReference>
<comment type="function">
    <text evidence="7">Catalyzes the release of premature peptidyl moieties from peptidyl-tRNA molecules trapped in stalled 50S ribosomal subunits, and thus maintains levels of free tRNAs and 50S ribosomes.</text>
</comment>
<feature type="binding site" evidence="7">
    <location>
        <position position="72"/>
    </location>
    <ligand>
        <name>tRNA</name>
        <dbReference type="ChEBI" id="CHEBI:17843"/>
    </ligand>
</feature>
<proteinExistence type="inferred from homology"/>
<evidence type="ECO:0000256" key="9">
    <source>
        <dbReference type="RuleBase" id="RU004320"/>
    </source>
</evidence>
<dbReference type="GO" id="GO:0005737">
    <property type="term" value="C:cytoplasm"/>
    <property type="evidence" value="ECO:0007669"/>
    <property type="project" value="UniProtKB-SubCell"/>
</dbReference>
<feature type="site" description="Stabilizes the basic form of H active site to accept a proton" evidence="7">
    <location>
        <position position="97"/>
    </location>
</feature>
<dbReference type="eggNOG" id="COG0193">
    <property type="taxonomic scope" value="Bacteria"/>
</dbReference>
<comment type="similarity">
    <text evidence="5 7 9">Belongs to the PTH family.</text>
</comment>
<dbReference type="PROSITE" id="PS01195">
    <property type="entry name" value="PEPT_TRNA_HYDROL_1"/>
    <property type="match status" value="1"/>
</dbReference>
<keyword evidence="7" id="KW-0963">Cytoplasm</keyword>
<name>B0T898_CAUSK</name>
<dbReference type="PANTHER" id="PTHR17224">
    <property type="entry name" value="PEPTIDYL-TRNA HYDROLASE"/>
    <property type="match status" value="1"/>
</dbReference>
<feature type="binding site" evidence="7">
    <location>
        <position position="70"/>
    </location>
    <ligand>
        <name>tRNA</name>
        <dbReference type="ChEBI" id="CHEBI:17843"/>
    </ligand>
</feature>
<sequence>MSMLILAGLGNPEPKYEKNRHNVGFMAVDALARKWGVAPWRSRFQGLACEGQVSTPNGPVKLLLLKPKTFYNESGRAVGEAMKFFKLSPADVIVFHDEIDMAPGRFRMKAGGGAAGNNGVRSITSQIGDGFRRGRIGVGHPGHKDAVMHYVLGDFHKVEHQWLDPLLDAVCDALPFAAAGDDERYQAEVLRLAPAPKADPKKAARQPE</sequence>
<evidence type="ECO:0000256" key="6">
    <source>
        <dbReference type="ARBA" id="ARBA00050038"/>
    </source>
</evidence>
<reference evidence="10" key="1">
    <citation type="submission" date="2008-01" db="EMBL/GenBank/DDBJ databases">
        <title>Complete sequence of chromosome of Caulobacter sp. K31.</title>
        <authorList>
            <consortium name="US DOE Joint Genome Institute"/>
            <person name="Copeland A."/>
            <person name="Lucas S."/>
            <person name="Lapidus A."/>
            <person name="Barry K."/>
            <person name="Glavina del Rio T."/>
            <person name="Dalin E."/>
            <person name="Tice H."/>
            <person name="Pitluck S."/>
            <person name="Bruce D."/>
            <person name="Goodwin L."/>
            <person name="Thompson L.S."/>
            <person name="Brettin T."/>
            <person name="Detter J.C."/>
            <person name="Han C."/>
            <person name="Schmutz J."/>
            <person name="Larimer F."/>
            <person name="Land M."/>
            <person name="Hauser L."/>
            <person name="Kyrpides N."/>
            <person name="Kim E."/>
            <person name="Stephens C."/>
            <person name="Richardson P."/>
        </authorList>
    </citation>
    <scope>NUCLEOTIDE SEQUENCE [LARGE SCALE GENOMIC DNA]</scope>
    <source>
        <strain evidence="10">K31</strain>
    </source>
</reference>
<evidence type="ECO:0000313" key="10">
    <source>
        <dbReference type="EMBL" id="ABZ69799.1"/>
    </source>
</evidence>
<dbReference type="AlphaFoldDB" id="B0T898"/>
<dbReference type="NCBIfam" id="TIGR00447">
    <property type="entry name" value="pth"/>
    <property type="match status" value="1"/>
</dbReference>
<dbReference type="STRING" id="366602.Caul_0666"/>
<dbReference type="GO" id="GO:0000049">
    <property type="term" value="F:tRNA binding"/>
    <property type="evidence" value="ECO:0007669"/>
    <property type="project" value="UniProtKB-UniRule"/>
</dbReference>
<evidence type="ECO:0000256" key="4">
    <source>
        <dbReference type="ARBA" id="ARBA00022884"/>
    </source>
</evidence>
<evidence type="ECO:0000256" key="3">
    <source>
        <dbReference type="ARBA" id="ARBA00022801"/>
    </source>
</evidence>
<evidence type="ECO:0000256" key="2">
    <source>
        <dbReference type="ARBA" id="ARBA00022555"/>
    </source>
</evidence>
<dbReference type="HAMAP" id="MF_00083">
    <property type="entry name" value="Pept_tRNA_hydro_bact"/>
    <property type="match status" value="1"/>
</dbReference>
<evidence type="ECO:0000256" key="1">
    <source>
        <dbReference type="ARBA" id="ARBA00013260"/>
    </source>
</evidence>
<protein>
    <recommendedName>
        <fullName evidence="6 7">Peptidyl-tRNA hydrolase</fullName>
        <shortName evidence="7">Pth</shortName>
        <ecNumber evidence="1 7">3.1.1.29</ecNumber>
    </recommendedName>
</protein>
<dbReference type="GO" id="GO:0004045">
    <property type="term" value="F:peptidyl-tRNA hydrolase activity"/>
    <property type="evidence" value="ECO:0007669"/>
    <property type="project" value="UniProtKB-UniRule"/>
</dbReference>
<keyword evidence="3 7" id="KW-0378">Hydrolase</keyword>
<dbReference type="EC" id="3.1.1.29" evidence="1 7"/>
<comment type="function">
    <text evidence="7">Hydrolyzes ribosome-free peptidyl-tRNAs (with 1 or more amino acids incorporated), which drop off the ribosome during protein synthesis, or as a result of ribosome stalling.</text>
</comment>
<dbReference type="Gene3D" id="3.40.50.1470">
    <property type="entry name" value="Peptidyl-tRNA hydrolase"/>
    <property type="match status" value="1"/>
</dbReference>
<dbReference type="EMBL" id="CP000927">
    <property type="protein sequence ID" value="ABZ69799.1"/>
    <property type="molecule type" value="Genomic_DNA"/>
</dbReference>
<comment type="catalytic activity">
    <reaction evidence="7 8">
        <text>an N-acyl-L-alpha-aminoacyl-tRNA + H2O = an N-acyl-L-amino acid + a tRNA + H(+)</text>
        <dbReference type="Rhea" id="RHEA:54448"/>
        <dbReference type="Rhea" id="RHEA-COMP:10123"/>
        <dbReference type="Rhea" id="RHEA-COMP:13883"/>
        <dbReference type="ChEBI" id="CHEBI:15377"/>
        <dbReference type="ChEBI" id="CHEBI:15378"/>
        <dbReference type="ChEBI" id="CHEBI:59874"/>
        <dbReference type="ChEBI" id="CHEBI:78442"/>
        <dbReference type="ChEBI" id="CHEBI:138191"/>
        <dbReference type="EC" id="3.1.1.29"/>
    </reaction>
</comment>
<evidence type="ECO:0000256" key="5">
    <source>
        <dbReference type="ARBA" id="ARBA00038063"/>
    </source>
</evidence>
<dbReference type="CDD" id="cd00462">
    <property type="entry name" value="PTH"/>
    <property type="match status" value="1"/>
</dbReference>
<dbReference type="HOGENOM" id="CLU_062456_1_0_5"/>
<gene>
    <name evidence="7" type="primary">pth</name>
    <name evidence="10" type="ordered locus">Caul_0666</name>
</gene>
<dbReference type="GO" id="GO:0072344">
    <property type="term" value="P:rescue of stalled ribosome"/>
    <property type="evidence" value="ECO:0007669"/>
    <property type="project" value="UniProtKB-UniRule"/>
</dbReference>
<dbReference type="Pfam" id="PF01195">
    <property type="entry name" value="Pept_tRNA_hydro"/>
    <property type="match status" value="1"/>
</dbReference>
<accession>B0T898</accession>
<keyword evidence="2 7" id="KW-0820">tRNA-binding</keyword>
<keyword evidence="4 7" id="KW-0694">RNA-binding</keyword>
<dbReference type="InterPro" id="IPR001328">
    <property type="entry name" value="Pept_tRNA_hydro"/>
</dbReference>
<dbReference type="KEGG" id="cak:Caul_0666"/>